<dbReference type="Proteomes" id="UP000015105">
    <property type="component" value="Chromosome 4D"/>
</dbReference>
<keyword evidence="2" id="KW-1185">Reference proteome</keyword>
<dbReference type="PANTHER" id="PTHR37375:SF1">
    <property type="entry name" value="DUF2470 DOMAIN-CONTAINING PROTEIN"/>
    <property type="match status" value="1"/>
</dbReference>
<dbReference type="PANTHER" id="PTHR37375">
    <property type="entry name" value="EXPRESSED PROTEIN"/>
    <property type="match status" value="1"/>
</dbReference>
<evidence type="ECO:0000313" key="2">
    <source>
        <dbReference type="Proteomes" id="UP000015105"/>
    </source>
</evidence>
<reference evidence="2" key="1">
    <citation type="journal article" date="2014" name="Science">
        <title>Ancient hybridizations among the ancestral genomes of bread wheat.</title>
        <authorList>
            <consortium name="International Wheat Genome Sequencing Consortium,"/>
            <person name="Marcussen T."/>
            <person name="Sandve S.R."/>
            <person name="Heier L."/>
            <person name="Spannagl M."/>
            <person name="Pfeifer M."/>
            <person name="Jakobsen K.S."/>
            <person name="Wulff B.B."/>
            <person name="Steuernagel B."/>
            <person name="Mayer K.F."/>
            <person name="Olsen O.A."/>
        </authorList>
    </citation>
    <scope>NUCLEOTIDE SEQUENCE [LARGE SCALE GENOMIC DNA]</scope>
    <source>
        <strain evidence="2">cv. AL8/78</strain>
    </source>
</reference>
<reference evidence="1" key="5">
    <citation type="journal article" date="2021" name="G3 (Bethesda)">
        <title>Aegilops tauschii genome assembly Aet v5.0 features greater sequence contiguity and improved annotation.</title>
        <authorList>
            <person name="Wang L."/>
            <person name="Zhu T."/>
            <person name="Rodriguez J.C."/>
            <person name="Deal K.R."/>
            <person name="Dubcovsky J."/>
            <person name="McGuire P.E."/>
            <person name="Lux T."/>
            <person name="Spannagl M."/>
            <person name="Mayer K.F.X."/>
            <person name="Baldrich P."/>
            <person name="Meyers B.C."/>
            <person name="Huo N."/>
            <person name="Gu Y.Q."/>
            <person name="Zhou H."/>
            <person name="Devos K.M."/>
            <person name="Bennetzen J.L."/>
            <person name="Unver T."/>
            <person name="Budak H."/>
            <person name="Gulick P.J."/>
            <person name="Galiba G."/>
            <person name="Kalapos B."/>
            <person name="Nelson D.R."/>
            <person name="Li P."/>
            <person name="You F.M."/>
            <person name="Luo M.C."/>
            <person name="Dvorak J."/>
        </authorList>
    </citation>
    <scope>NUCLEOTIDE SEQUENCE [LARGE SCALE GENOMIC DNA]</scope>
    <source>
        <strain evidence="1">cv. AL8/78</strain>
    </source>
</reference>
<organism evidence="1 2">
    <name type="scientific">Aegilops tauschii subsp. strangulata</name>
    <name type="common">Goatgrass</name>
    <dbReference type="NCBI Taxonomy" id="200361"/>
    <lineage>
        <taxon>Eukaryota</taxon>
        <taxon>Viridiplantae</taxon>
        <taxon>Streptophyta</taxon>
        <taxon>Embryophyta</taxon>
        <taxon>Tracheophyta</taxon>
        <taxon>Spermatophyta</taxon>
        <taxon>Magnoliopsida</taxon>
        <taxon>Liliopsida</taxon>
        <taxon>Poales</taxon>
        <taxon>Poaceae</taxon>
        <taxon>BOP clade</taxon>
        <taxon>Pooideae</taxon>
        <taxon>Triticodae</taxon>
        <taxon>Triticeae</taxon>
        <taxon>Triticinae</taxon>
        <taxon>Aegilops</taxon>
    </lineage>
</organism>
<proteinExistence type="predicted"/>
<dbReference type="Gramene" id="AET4Gv20528000.8">
    <property type="protein sequence ID" value="AET4Gv20528000.8"/>
    <property type="gene ID" value="AET4Gv20528000"/>
</dbReference>
<protein>
    <submittedName>
        <fullName evidence="1">Uncharacterized protein</fullName>
    </submittedName>
</protein>
<reference evidence="2" key="2">
    <citation type="journal article" date="2017" name="Nat. Plants">
        <title>The Aegilops tauschii genome reveals multiple impacts of transposons.</title>
        <authorList>
            <person name="Zhao G."/>
            <person name="Zou C."/>
            <person name="Li K."/>
            <person name="Wang K."/>
            <person name="Li T."/>
            <person name="Gao L."/>
            <person name="Zhang X."/>
            <person name="Wang H."/>
            <person name="Yang Z."/>
            <person name="Liu X."/>
            <person name="Jiang W."/>
            <person name="Mao L."/>
            <person name="Kong X."/>
            <person name="Jiao Y."/>
            <person name="Jia J."/>
        </authorList>
    </citation>
    <scope>NUCLEOTIDE SEQUENCE [LARGE SCALE GENOMIC DNA]</scope>
    <source>
        <strain evidence="2">cv. AL8/78</strain>
    </source>
</reference>
<accession>A0A453IDW8</accession>
<name>A0A453IDW8_AEGTS</name>
<dbReference type="AlphaFoldDB" id="A0A453IDW8"/>
<evidence type="ECO:0000313" key="1">
    <source>
        <dbReference type="EnsemblPlants" id="AET4Gv20528000.8"/>
    </source>
</evidence>
<dbReference type="EnsemblPlants" id="AET4Gv20528000.8">
    <property type="protein sequence ID" value="AET4Gv20528000.8"/>
    <property type="gene ID" value="AET4Gv20528000"/>
</dbReference>
<reference evidence="1" key="4">
    <citation type="submission" date="2019-03" db="UniProtKB">
        <authorList>
            <consortium name="EnsemblPlants"/>
        </authorList>
    </citation>
    <scope>IDENTIFICATION</scope>
</reference>
<reference evidence="1" key="3">
    <citation type="journal article" date="2017" name="Nature">
        <title>Genome sequence of the progenitor of the wheat D genome Aegilops tauschii.</title>
        <authorList>
            <person name="Luo M.C."/>
            <person name="Gu Y.Q."/>
            <person name="Puiu D."/>
            <person name="Wang H."/>
            <person name="Twardziok S.O."/>
            <person name="Deal K.R."/>
            <person name="Huo N."/>
            <person name="Zhu T."/>
            <person name="Wang L."/>
            <person name="Wang Y."/>
            <person name="McGuire P.E."/>
            <person name="Liu S."/>
            <person name="Long H."/>
            <person name="Ramasamy R.K."/>
            <person name="Rodriguez J.C."/>
            <person name="Van S.L."/>
            <person name="Yuan L."/>
            <person name="Wang Z."/>
            <person name="Xia Z."/>
            <person name="Xiao L."/>
            <person name="Anderson O.D."/>
            <person name="Ouyang S."/>
            <person name="Liang Y."/>
            <person name="Zimin A.V."/>
            <person name="Pertea G."/>
            <person name="Qi P."/>
            <person name="Bennetzen J.L."/>
            <person name="Dai X."/>
            <person name="Dawson M.W."/>
            <person name="Muller H.G."/>
            <person name="Kugler K."/>
            <person name="Rivarola-Duarte L."/>
            <person name="Spannagl M."/>
            <person name="Mayer K.F.X."/>
            <person name="Lu F.H."/>
            <person name="Bevan M.W."/>
            <person name="Leroy P."/>
            <person name="Li P."/>
            <person name="You F.M."/>
            <person name="Sun Q."/>
            <person name="Liu Z."/>
            <person name="Lyons E."/>
            <person name="Wicker T."/>
            <person name="Salzberg S.L."/>
            <person name="Devos K.M."/>
            <person name="Dvorak J."/>
        </authorList>
    </citation>
    <scope>NUCLEOTIDE SEQUENCE [LARGE SCALE GENOMIC DNA]</scope>
    <source>
        <strain evidence="1">cv. AL8/78</strain>
    </source>
</reference>
<sequence>MVQKGMPYLIVPENDMHNINIIIDERGSLSVSSPVPGRLASLLKSINKVGPFSISSNATQFAAWLLDCLL</sequence>